<dbReference type="EMBL" id="JARKIE010000003">
    <property type="protein sequence ID" value="KAJ7708781.1"/>
    <property type="molecule type" value="Genomic_DNA"/>
</dbReference>
<dbReference type="Proteomes" id="UP001221757">
    <property type="component" value="Unassembled WGS sequence"/>
</dbReference>
<reference evidence="1" key="1">
    <citation type="submission" date="2023-03" db="EMBL/GenBank/DDBJ databases">
        <title>Massive genome expansion in bonnet fungi (Mycena s.s.) driven by repeated elements and novel gene families across ecological guilds.</title>
        <authorList>
            <consortium name="Lawrence Berkeley National Laboratory"/>
            <person name="Harder C.B."/>
            <person name="Miyauchi S."/>
            <person name="Viragh M."/>
            <person name="Kuo A."/>
            <person name="Thoen E."/>
            <person name="Andreopoulos B."/>
            <person name="Lu D."/>
            <person name="Skrede I."/>
            <person name="Drula E."/>
            <person name="Henrissat B."/>
            <person name="Morin E."/>
            <person name="Kohler A."/>
            <person name="Barry K."/>
            <person name="LaButti K."/>
            <person name="Morin E."/>
            <person name="Salamov A."/>
            <person name="Lipzen A."/>
            <person name="Mereny Z."/>
            <person name="Hegedus B."/>
            <person name="Baldrian P."/>
            <person name="Stursova M."/>
            <person name="Weitz H."/>
            <person name="Taylor A."/>
            <person name="Grigoriev I.V."/>
            <person name="Nagy L.G."/>
            <person name="Martin F."/>
            <person name="Kauserud H."/>
        </authorList>
    </citation>
    <scope>NUCLEOTIDE SEQUENCE</scope>
    <source>
        <strain evidence="1">CBHHK067</strain>
    </source>
</reference>
<proteinExistence type="predicted"/>
<comment type="caution">
    <text evidence="1">The sequence shown here is derived from an EMBL/GenBank/DDBJ whole genome shotgun (WGS) entry which is preliminary data.</text>
</comment>
<accession>A0AAD7GZY0</accession>
<name>A0AAD7GZY0_MYCRO</name>
<sequence>MQIALSLLGTSSAAANHVVNMKKAMVDLGDEDIGLFSPGIWHQSALNMLESFVHLCLHVDPTNPDPDHIKATYATKFEQHVRFFASLVCFEDMEKLPSTGVVHGQALSLLQDFRGWFI</sequence>
<evidence type="ECO:0000313" key="1">
    <source>
        <dbReference type="EMBL" id="KAJ7708781.1"/>
    </source>
</evidence>
<protein>
    <submittedName>
        <fullName evidence="1">Uncharacterized protein</fullName>
    </submittedName>
</protein>
<evidence type="ECO:0000313" key="2">
    <source>
        <dbReference type="Proteomes" id="UP001221757"/>
    </source>
</evidence>
<organism evidence="1 2">
    <name type="scientific">Mycena rosella</name>
    <name type="common">Pink bonnet</name>
    <name type="synonym">Agaricus rosellus</name>
    <dbReference type="NCBI Taxonomy" id="1033263"/>
    <lineage>
        <taxon>Eukaryota</taxon>
        <taxon>Fungi</taxon>
        <taxon>Dikarya</taxon>
        <taxon>Basidiomycota</taxon>
        <taxon>Agaricomycotina</taxon>
        <taxon>Agaricomycetes</taxon>
        <taxon>Agaricomycetidae</taxon>
        <taxon>Agaricales</taxon>
        <taxon>Marasmiineae</taxon>
        <taxon>Mycenaceae</taxon>
        <taxon>Mycena</taxon>
    </lineage>
</organism>
<dbReference type="AlphaFoldDB" id="A0AAD7GZY0"/>
<gene>
    <name evidence="1" type="ORF">B0H17DRAFT_1124585</name>
</gene>
<keyword evidence="2" id="KW-1185">Reference proteome</keyword>